<evidence type="ECO:0000256" key="4">
    <source>
        <dbReference type="ARBA" id="ARBA00022729"/>
    </source>
</evidence>
<name>A0A2N9H4F0_FAGSY</name>
<gene>
    <name evidence="10" type="ORF">FSB_LOCUS34286</name>
</gene>
<evidence type="ECO:0000259" key="9">
    <source>
        <dbReference type="SMART" id="SM00856"/>
    </source>
</evidence>
<dbReference type="CDD" id="cd15798">
    <property type="entry name" value="PMEI-like_3"/>
    <property type="match status" value="1"/>
</dbReference>
<feature type="domain" description="Pectinesterase inhibitor" evidence="9">
    <location>
        <begin position="77"/>
        <end position="228"/>
    </location>
</feature>
<keyword evidence="5" id="KW-1015">Disulfide bond</keyword>
<comment type="similarity">
    <text evidence="1">In the N-terminal section; belongs to the PMEI family.</text>
</comment>
<accession>A0A2N9H4F0</accession>
<feature type="transmembrane region" description="Helical" evidence="8">
    <location>
        <begin position="37"/>
        <end position="61"/>
    </location>
</feature>
<proteinExistence type="inferred from homology"/>
<dbReference type="AlphaFoldDB" id="A0A2N9H4F0"/>
<dbReference type="Pfam" id="PF04043">
    <property type="entry name" value="PMEI"/>
    <property type="match status" value="1"/>
</dbReference>
<evidence type="ECO:0000256" key="2">
    <source>
        <dbReference type="ARBA" id="ARBA00007786"/>
    </source>
</evidence>
<dbReference type="SMART" id="SM00856">
    <property type="entry name" value="PMEI"/>
    <property type="match status" value="1"/>
</dbReference>
<dbReference type="InterPro" id="IPR035513">
    <property type="entry name" value="Invertase/methylesterase_inhib"/>
</dbReference>
<evidence type="ECO:0000256" key="6">
    <source>
        <dbReference type="ARBA" id="ARBA00023180"/>
    </source>
</evidence>
<keyword evidence="4" id="KW-0732">Signal</keyword>
<dbReference type="NCBIfam" id="TIGR01614">
    <property type="entry name" value="PME_inhib"/>
    <property type="match status" value="1"/>
</dbReference>
<dbReference type="PANTHER" id="PTHR31080">
    <property type="entry name" value="PECTINESTERASE INHIBITOR-LIKE"/>
    <property type="match status" value="1"/>
</dbReference>
<evidence type="ECO:0000256" key="8">
    <source>
        <dbReference type="SAM" id="Phobius"/>
    </source>
</evidence>
<dbReference type="GO" id="GO:0004857">
    <property type="term" value="F:enzyme inhibitor activity"/>
    <property type="evidence" value="ECO:0007669"/>
    <property type="project" value="InterPro"/>
</dbReference>
<keyword evidence="8" id="KW-1133">Transmembrane helix</keyword>
<evidence type="ECO:0000256" key="5">
    <source>
        <dbReference type="ARBA" id="ARBA00023157"/>
    </source>
</evidence>
<keyword evidence="8" id="KW-0812">Transmembrane</keyword>
<organism evidence="10">
    <name type="scientific">Fagus sylvatica</name>
    <name type="common">Beechnut</name>
    <dbReference type="NCBI Taxonomy" id="28930"/>
    <lineage>
        <taxon>Eukaryota</taxon>
        <taxon>Viridiplantae</taxon>
        <taxon>Streptophyta</taxon>
        <taxon>Embryophyta</taxon>
        <taxon>Tracheophyta</taxon>
        <taxon>Spermatophyta</taxon>
        <taxon>Magnoliopsida</taxon>
        <taxon>eudicotyledons</taxon>
        <taxon>Gunneridae</taxon>
        <taxon>Pentapetalae</taxon>
        <taxon>rosids</taxon>
        <taxon>fabids</taxon>
        <taxon>Fagales</taxon>
        <taxon>Fagaceae</taxon>
        <taxon>Fagus</taxon>
    </lineage>
</organism>
<sequence>MDSINLVKGYGKVHDLELQDQSPNPTTKKYTTKQKSLLTAVSILAIFLMSLTLGSLFGLLVHEYTTEPPESPSSNSADSIIIKAVCNVTRYPDSCFSTITSLSSSSSPKPTDPEAIFKLSIRVSIAELSNLKTIISNSNEAGALGDCQTQIEDALSRLNDSVVAMDVGPGEKVLTESKIKDLQTWISAAMTDQETCLDGLEEMGSTALDEVKTKMQRSKEYISNCLAILANIHTLLHNFHMSLH</sequence>
<evidence type="ECO:0000256" key="3">
    <source>
        <dbReference type="ARBA" id="ARBA00013229"/>
    </source>
</evidence>
<dbReference type="PANTHER" id="PTHR31080:SF303">
    <property type="entry name" value="PECTINESTERASE 1-LIKE"/>
    <property type="match status" value="1"/>
</dbReference>
<comment type="similarity">
    <text evidence="2">In the C-terminal section; belongs to the pectinesterase family.</text>
</comment>
<dbReference type="EMBL" id="OIVN01002779">
    <property type="protein sequence ID" value="SPD06404.1"/>
    <property type="molecule type" value="Genomic_DNA"/>
</dbReference>
<reference evidence="10" key="1">
    <citation type="submission" date="2018-02" db="EMBL/GenBank/DDBJ databases">
        <authorList>
            <person name="Cohen D.B."/>
            <person name="Kent A.D."/>
        </authorList>
    </citation>
    <scope>NUCLEOTIDE SEQUENCE</scope>
</reference>
<dbReference type="FunFam" id="1.20.140.40:FF:000010">
    <property type="entry name" value="Pectinesterase"/>
    <property type="match status" value="1"/>
</dbReference>
<evidence type="ECO:0000256" key="7">
    <source>
        <dbReference type="ARBA" id="ARBA00038471"/>
    </source>
</evidence>
<dbReference type="InterPro" id="IPR051955">
    <property type="entry name" value="PME_Inhibitor"/>
</dbReference>
<comment type="similarity">
    <text evidence="7">Belongs to the PMEI family.</text>
</comment>
<dbReference type="InterPro" id="IPR006501">
    <property type="entry name" value="Pectinesterase_inhib_dom"/>
</dbReference>
<keyword evidence="6" id="KW-0325">Glycoprotein</keyword>
<dbReference type="Gene3D" id="1.20.140.40">
    <property type="entry name" value="Invertase/pectin methylesterase inhibitor family protein"/>
    <property type="match status" value="1"/>
</dbReference>
<protein>
    <recommendedName>
        <fullName evidence="3">pectinesterase</fullName>
        <ecNumber evidence="3">3.1.1.11</ecNumber>
    </recommendedName>
</protein>
<dbReference type="GO" id="GO:0030599">
    <property type="term" value="F:pectinesterase activity"/>
    <property type="evidence" value="ECO:0007669"/>
    <property type="project" value="UniProtKB-EC"/>
</dbReference>
<dbReference type="EC" id="3.1.1.11" evidence="3"/>
<evidence type="ECO:0000313" key="10">
    <source>
        <dbReference type="EMBL" id="SPD06404.1"/>
    </source>
</evidence>
<evidence type="ECO:0000256" key="1">
    <source>
        <dbReference type="ARBA" id="ARBA00006027"/>
    </source>
</evidence>
<keyword evidence="8" id="KW-0472">Membrane</keyword>
<dbReference type="SUPFAM" id="SSF101148">
    <property type="entry name" value="Plant invertase/pectin methylesterase inhibitor"/>
    <property type="match status" value="1"/>
</dbReference>